<dbReference type="EMBL" id="FOAS01000002">
    <property type="protein sequence ID" value="SEK41711.1"/>
    <property type="molecule type" value="Genomic_DNA"/>
</dbReference>
<dbReference type="AlphaFoldDB" id="A0A1H7GUF2"/>
<reference evidence="3 4" key="1">
    <citation type="submission" date="2016-10" db="EMBL/GenBank/DDBJ databases">
        <authorList>
            <person name="de Groot N.N."/>
        </authorList>
    </citation>
    <scope>NUCLEOTIDE SEQUENCE [LARGE SCALE GENOMIC DNA]</scope>
    <source>
        <strain evidence="3 4">JCM 19513</strain>
    </source>
</reference>
<organism evidence="3 4">
    <name type="scientific">Atopomonas hussainii</name>
    <dbReference type="NCBI Taxonomy" id="1429083"/>
    <lineage>
        <taxon>Bacteria</taxon>
        <taxon>Pseudomonadati</taxon>
        <taxon>Pseudomonadota</taxon>
        <taxon>Gammaproteobacteria</taxon>
        <taxon>Pseudomonadales</taxon>
        <taxon>Pseudomonadaceae</taxon>
        <taxon>Atopomonas</taxon>
    </lineage>
</organism>
<evidence type="ECO:0000313" key="4">
    <source>
        <dbReference type="Proteomes" id="UP000185766"/>
    </source>
</evidence>
<evidence type="ECO:0000313" key="3">
    <source>
        <dbReference type="EMBL" id="SEK41711.1"/>
    </source>
</evidence>
<feature type="chain" id="PRO_5010336567" evidence="1">
    <location>
        <begin position="20"/>
        <end position="366"/>
    </location>
</feature>
<dbReference type="Gene3D" id="2.40.160.10">
    <property type="entry name" value="Porin"/>
    <property type="match status" value="1"/>
</dbReference>
<sequence>MKKSTLALAIALASAPALALEQGEHRFNAFGTLGVTYLGGEEDGRSFGIEGQTTDSWRGDQLSKFGAQLQYGLTDTLGVTVQLTAKADQDTWKGNLEWLYLSYQATDELMFRAGRLRTPIYMYSETLDVGYTYPWLRLPDEVYGQVQLTNYEGFDMVYNRGLPFGNLTFQVAVGQAKDRELFSADDQYDIDYDDVFAANIALSTDYGMVRVGYAESSLKDGFDLRPFDGNKGKFTSLGYQYDQGTVVVNAEATKRVIEGTAFPTLDAFYVMSGYHLGDFLPHLTYSQLDEEGTGRQSSWIAGLNYQLTPTVVLKSEYKRVDTSGGYAGQFVETRSEVITRAGRNALGLPTANYDGDIVSFGVEFVY</sequence>
<feature type="signal peptide" evidence="1">
    <location>
        <begin position="1"/>
        <end position="19"/>
    </location>
</feature>
<gene>
    <name evidence="3" type="ORF">SAMN05216214_102190</name>
</gene>
<dbReference type="GO" id="GO:0016020">
    <property type="term" value="C:membrane"/>
    <property type="evidence" value="ECO:0007669"/>
    <property type="project" value="InterPro"/>
</dbReference>
<protein>
    <submittedName>
        <fullName evidence="3">Porin</fullName>
    </submittedName>
</protein>
<dbReference type="InterPro" id="IPR023614">
    <property type="entry name" value="Porin_dom_sf"/>
</dbReference>
<evidence type="ECO:0000259" key="2">
    <source>
        <dbReference type="Pfam" id="PF13609"/>
    </source>
</evidence>
<keyword evidence="1" id="KW-0732">Signal</keyword>
<keyword evidence="4" id="KW-1185">Reference proteome</keyword>
<dbReference type="InterPro" id="IPR033900">
    <property type="entry name" value="Gram_neg_porin_domain"/>
</dbReference>
<dbReference type="Pfam" id="PF13609">
    <property type="entry name" value="Porin_4"/>
    <property type="match status" value="1"/>
</dbReference>
<dbReference type="STRING" id="1429083.GCA_001885685_01431"/>
<accession>A0A1H7GUF2</accession>
<proteinExistence type="predicted"/>
<dbReference type="GO" id="GO:0015288">
    <property type="term" value="F:porin activity"/>
    <property type="evidence" value="ECO:0007669"/>
    <property type="project" value="InterPro"/>
</dbReference>
<feature type="domain" description="Porin" evidence="2">
    <location>
        <begin position="8"/>
        <end position="324"/>
    </location>
</feature>
<evidence type="ECO:0000256" key="1">
    <source>
        <dbReference type="SAM" id="SignalP"/>
    </source>
</evidence>
<dbReference type="Proteomes" id="UP000185766">
    <property type="component" value="Unassembled WGS sequence"/>
</dbReference>
<dbReference type="RefSeq" id="WP_074864769.1">
    <property type="nucleotide sequence ID" value="NZ_FOAS01000002.1"/>
</dbReference>
<dbReference type="SUPFAM" id="SSF56935">
    <property type="entry name" value="Porins"/>
    <property type="match status" value="1"/>
</dbReference>
<name>A0A1H7GUF2_9GAMM</name>